<protein>
    <recommendedName>
        <fullName evidence="1">GAF domain-containing protein</fullName>
    </recommendedName>
</protein>
<dbReference type="EMBL" id="AP024485">
    <property type="protein sequence ID" value="BCS88089.1"/>
    <property type="molecule type" value="Genomic_DNA"/>
</dbReference>
<accession>A0ABN6ESN2</accession>
<dbReference type="Gene3D" id="3.30.450.40">
    <property type="match status" value="1"/>
</dbReference>
<gene>
    <name evidence="2" type="ORF">PSDVSF_13310</name>
</gene>
<keyword evidence="3" id="KW-1185">Reference proteome</keyword>
<organism evidence="2 3">
    <name type="scientific">Pseudodesulfovibrio sediminis</name>
    <dbReference type="NCBI Taxonomy" id="2810563"/>
    <lineage>
        <taxon>Bacteria</taxon>
        <taxon>Pseudomonadati</taxon>
        <taxon>Thermodesulfobacteriota</taxon>
        <taxon>Desulfovibrionia</taxon>
        <taxon>Desulfovibrionales</taxon>
        <taxon>Desulfovibrionaceae</taxon>
    </lineage>
</organism>
<dbReference type="InterPro" id="IPR003018">
    <property type="entry name" value="GAF"/>
</dbReference>
<evidence type="ECO:0000259" key="1">
    <source>
        <dbReference type="SMART" id="SM00065"/>
    </source>
</evidence>
<evidence type="ECO:0000313" key="2">
    <source>
        <dbReference type="EMBL" id="BCS88089.1"/>
    </source>
</evidence>
<dbReference type="Pfam" id="PF13185">
    <property type="entry name" value="GAF_2"/>
    <property type="match status" value="1"/>
</dbReference>
<dbReference type="InterPro" id="IPR029016">
    <property type="entry name" value="GAF-like_dom_sf"/>
</dbReference>
<feature type="domain" description="GAF" evidence="1">
    <location>
        <begin position="21"/>
        <end position="168"/>
    </location>
</feature>
<proteinExistence type="predicted"/>
<dbReference type="Proteomes" id="UP001053296">
    <property type="component" value="Chromosome"/>
</dbReference>
<dbReference type="SMART" id="SM00065">
    <property type="entry name" value="GAF"/>
    <property type="match status" value="1"/>
</dbReference>
<evidence type="ECO:0000313" key="3">
    <source>
        <dbReference type="Proteomes" id="UP001053296"/>
    </source>
</evidence>
<dbReference type="SUPFAM" id="SSF55781">
    <property type="entry name" value="GAF domain-like"/>
    <property type="match status" value="1"/>
</dbReference>
<sequence>MSQRLYKTIYNIARTVNSSLDPSEVMMAIAKEVALTMEAKGCFIRVLDTRETMLKPGGVYGLSERYAHKGPVKVDKSRLDQEVLQGKVVTIADVREDDRFQYPKEASEEGLVSLVVVPLNARDKVIGVLRVYSGEVREFSEEELDFLQCIANLSGLALENARMYKALKRASELADEFNYRVFED</sequence>
<name>A0ABN6ESN2_9BACT</name>
<dbReference type="RefSeq" id="WP_229595434.1">
    <property type="nucleotide sequence ID" value="NZ_AP024485.1"/>
</dbReference>
<reference evidence="2" key="1">
    <citation type="journal article" date="2022" name="Arch. Microbiol.">
        <title>Pseudodesulfovibrio sediminis sp. nov., a mesophilic and neutrophilic sulfate-reducing bacterium isolated from sediment of a brackish lake.</title>
        <authorList>
            <person name="Takahashi A."/>
            <person name="Kojima H."/>
            <person name="Watanabe M."/>
            <person name="Fukui M."/>
        </authorList>
    </citation>
    <scope>NUCLEOTIDE SEQUENCE</scope>
    <source>
        <strain evidence="2">SF6</strain>
    </source>
</reference>